<name>A0A163JER3_ABSGL</name>
<dbReference type="EMBL" id="LT552380">
    <property type="protein sequence ID" value="SAL98903.1"/>
    <property type="molecule type" value="Genomic_DNA"/>
</dbReference>
<dbReference type="OrthoDB" id="2441661at2759"/>
<evidence type="ECO:0000313" key="2">
    <source>
        <dbReference type="Proteomes" id="UP000078561"/>
    </source>
</evidence>
<protein>
    <recommendedName>
        <fullName evidence="3">MULE transposase domain-containing protein</fullName>
    </recommendedName>
</protein>
<evidence type="ECO:0000313" key="1">
    <source>
        <dbReference type="EMBL" id="SAL98903.1"/>
    </source>
</evidence>
<sequence length="136" mass="15460">MDDWALRKIGQKLYDGIPHPPITIATDRELALMNAIPGVFPDVLCMWHIEKNILANRRRHFSNNDDWNDFLAAYRWHDLGKKLILTGLGANDNPLIERTTGLLLRTYINMDLSQGKVCDALDSALLPSWHNDNVPG</sequence>
<reference evidence="1" key="1">
    <citation type="submission" date="2016-04" db="EMBL/GenBank/DDBJ databases">
        <authorList>
            <person name="Evans L.H."/>
            <person name="Alamgir A."/>
            <person name="Owens N."/>
            <person name="Weber N.D."/>
            <person name="Virtaneva K."/>
            <person name="Barbian K."/>
            <person name="Babar A."/>
            <person name="Rosenke K."/>
        </authorList>
    </citation>
    <scope>NUCLEOTIDE SEQUENCE [LARGE SCALE GENOMIC DNA]</scope>
    <source>
        <strain evidence="1">CBS 101.48</strain>
    </source>
</reference>
<dbReference type="InParanoid" id="A0A163JER3"/>
<evidence type="ECO:0008006" key="3">
    <source>
        <dbReference type="Google" id="ProtNLM"/>
    </source>
</evidence>
<keyword evidence="2" id="KW-1185">Reference proteome</keyword>
<dbReference type="AlphaFoldDB" id="A0A163JER3"/>
<proteinExistence type="predicted"/>
<accession>A0A163JER3</accession>
<organism evidence="1">
    <name type="scientific">Absidia glauca</name>
    <name type="common">Pin mould</name>
    <dbReference type="NCBI Taxonomy" id="4829"/>
    <lineage>
        <taxon>Eukaryota</taxon>
        <taxon>Fungi</taxon>
        <taxon>Fungi incertae sedis</taxon>
        <taxon>Mucoromycota</taxon>
        <taxon>Mucoromycotina</taxon>
        <taxon>Mucoromycetes</taxon>
        <taxon>Mucorales</taxon>
        <taxon>Cunninghamellaceae</taxon>
        <taxon>Absidia</taxon>
    </lineage>
</organism>
<gene>
    <name evidence="1" type="primary">ABSGL_04474.1 scaffold 5468</name>
</gene>
<dbReference type="Proteomes" id="UP000078561">
    <property type="component" value="Unassembled WGS sequence"/>
</dbReference>